<dbReference type="PANTHER" id="PTHR33987:SF1">
    <property type="entry name" value="CALCINEURIN-LIKE METALLO-PHOSPHOESTERASE SUPERFAMILY PROTEIN"/>
    <property type="match status" value="1"/>
</dbReference>
<dbReference type="AlphaFoldDB" id="A0A0M6ZCS8"/>
<sequence>MTSLTLHARVSSKNTIRVWLCVESGNDENSAPRPKWKINGKAVTPVALRPLAPSHKFGSTLLTGVFEISVEDPQANYDRVSVTANGGTAELSIRRFPEAISTDTWFRILLCSCFHQAENRQAQVARTYSNIPASERQDLSLFMGDQVYLDLPTLNNYPDDEAQLSERFQHYYRTNWTSNLGLDALLKTSPAVFCPDDHEYWNNFPHRSPIIQNSWKQDSRARWKNAADQLYDAFQCATPAVRGDNIEVDVDPVSIIVLDQRSQRQEDRSATLAPDGLPQLNDWVDRLIAEKKVGAVVTGQSLLDKPVGEYKGSVADWMLPNYGDYEGIVKALQRLSDAGRPVLLLTGDVHWGRVTRVKEAGRTKFIEIICSPSSLVTTIGSDQLKNIGAGFRRFFKGEKSRWPRHSKPPDAEPFFAQQVFGKRYRTETIYKHTGDQFAMLALRKAANTLEAKVTYYEIHKHPGKPRDVALGLLR</sequence>
<dbReference type="SUPFAM" id="SSF56300">
    <property type="entry name" value="Metallo-dependent phosphatases"/>
    <property type="match status" value="1"/>
</dbReference>
<protein>
    <submittedName>
        <fullName evidence="2">PhoD-like phosphatase</fullName>
    </submittedName>
</protein>
<dbReference type="Pfam" id="PF09423">
    <property type="entry name" value="PhoD"/>
    <property type="match status" value="1"/>
</dbReference>
<gene>
    <name evidence="2" type="ORF">LA5096_05163</name>
</gene>
<evidence type="ECO:0000313" key="3">
    <source>
        <dbReference type="Proteomes" id="UP000049983"/>
    </source>
</evidence>
<dbReference type="InterPro" id="IPR029052">
    <property type="entry name" value="Metallo-depent_PP-like"/>
</dbReference>
<dbReference type="InterPro" id="IPR038607">
    <property type="entry name" value="PhoD-like_sf"/>
</dbReference>
<dbReference type="PANTHER" id="PTHR33987">
    <property type="entry name" value="CALCINEURIN-LIKE METALLO-PHOSPHOESTERASE SUPERFAMILY PROTEIN"/>
    <property type="match status" value="1"/>
</dbReference>
<evidence type="ECO:0000259" key="1">
    <source>
        <dbReference type="Pfam" id="PF09423"/>
    </source>
</evidence>
<dbReference type="Gene3D" id="3.60.21.70">
    <property type="entry name" value="PhoD-like phosphatase"/>
    <property type="match status" value="1"/>
</dbReference>
<dbReference type="RefSeq" id="WP_055117819.1">
    <property type="nucleotide sequence ID" value="NZ_CXWA01000004.1"/>
</dbReference>
<dbReference type="InterPro" id="IPR018946">
    <property type="entry name" value="PhoD-like_MPP"/>
</dbReference>
<reference evidence="3" key="1">
    <citation type="submission" date="2015-07" db="EMBL/GenBank/DDBJ databases">
        <authorList>
            <person name="Rodrigo-Torres Lidia"/>
            <person name="Arahal R.David."/>
        </authorList>
    </citation>
    <scope>NUCLEOTIDE SEQUENCE [LARGE SCALE GENOMIC DNA]</scope>
    <source>
        <strain evidence="3">CECT 5096</strain>
    </source>
</reference>
<dbReference type="GeneID" id="97672425"/>
<name>A0A0M6ZCS8_9HYPH</name>
<organism evidence="2 3">
    <name type="scientific">Roseibium album</name>
    <dbReference type="NCBI Taxonomy" id="311410"/>
    <lineage>
        <taxon>Bacteria</taxon>
        <taxon>Pseudomonadati</taxon>
        <taxon>Pseudomonadota</taxon>
        <taxon>Alphaproteobacteria</taxon>
        <taxon>Hyphomicrobiales</taxon>
        <taxon>Stappiaceae</taxon>
        <taxon>Roseibium</taxon>
    </lineage>
</organism>
<dbReference type="EMBL" id="CXWC01000013">
    <property type="protein sequence ID" value="CTQ77494.1"/>
    <property type="molecule type" value="Genomic_DNA"/>
</dbReference>
<keyword evidence="3" id="KW-1185">Reference proteome</keyword>
<feature type="domain" description="PhoD-like phosphatase metallophosphatase" evidence="1">
    <location>
        <begin position="121"/>
        <end position="375"/>
    </location>
</feature>
<proteinExistence type="predicted"/>
<accession>A0A0M6ZCS8</accession>
<dbReference type="STRING" id="311410.LA5095_03881"/>
<evidence type="ECO:0000313" key="2">
    <source>
        <dbReference type="EMBL" id="CTQ77494.1"/>
    </source>
</evidence>
<dbReference type="Proteomes" id="UP000049983">
    <property type="component" value="Unassembled WGS sequence"/>
</dbReference>